<evidence type="ECO:0000259" key="11">
    <source>
        <dbReference type="Pfam" id="PF22600"/>
    </source>
</evidence>
<dbReference type="GO" id="GO:0046872">
    <property type="term" value="F:metal ion binding"/>
    <property type="evidence" value="ECO:0007669"/>
    <property type="project" value="UniProtKB-KW"/>
</dbReference>
<feature type="domain" description="Poly(A) RNA polymerase mitochondrial-like central palm" evidence="11">
    <location>
        <begin position="2"/>
        <end position="59"/>
    </location>
</feature>
<dbReference type="GO" id="GO:0005737">
    <property type="term" value="C:cytoplasm"/>
    <property type="evidence" value="ECO:0007669"/>
    <property type="project" value="UniProtKB-SubCell"/>
</dbReference>
<evidence type="ECO:0000313" key="13">
    <source>
        <dbReference type="Proteomes" id="UP000749646"/>
    </source>
</evidence>
<dbReference type="SUPFAM" id="SSF81631">
    <property type="entry name" value="PAP/OAS1 substrate-binding domain"/>
    <property type="match status" value="1"/>
</dbReference>
<accession>A0A9P6MAZ0</accession>
<comment type="caution">
    <text evidence="12">The sequence shown here is derived from an EMBL/GenBank/DDBJ whole genome shotgun (WGS) entry which is preliminary data.</text>
</comment>
<dbReference type="SUPFAM" id="SSF81301">
    <property type="entry name" value="Nucleotidyltransferase"/>
    <property type="match status" value="1"/>
</dbReference>
<dbReference type="GO" id="GO:0010605">
    <property type="term" value="P:negative regulation of macromolecule metabolic process"/>
    <property type="evidence" value="ECO:0007669"/>
    <property type="project" value="UniProtKB-ARBA"/>
</dbReference>
<keyword evidence="7" id="KW-0808">Transferase</keyword>
<dbReference type="EC" id="2.7.7.19" evidence="5"/>
<dbReference type="GO" id="GO:0031123">
    <property type="term" value="P:RNA 3'-end processing"/>
    <property type="evidence" value="ECO:0007669"/>
    <property type="project" value="TreeGrafter"/>
</dbReference>
<dbReference type="CDD" id="cd05402">
    <property type="entry name" value="NT_PAP_TUTase"/>
    <property type="match status" value="1"/>
</dbReference>
<feature type="domain" description="PAP-associated" evidence="10">
    <location>
        <begin position="146"/>
        <end position="203"/>
    </location>
</feature>
<dbReference type="EMBL" id="JAAAHW010003267">
    <property type="protein sequence ID" value="KAF9985908.1"/>
    <property type="molecule type" value="Genomic_DNA"/>
</dbReference>
<organism evidence="12 13">
    <name type="scientific">Modicella reniformis</name>
    <dbReference type="NCBI Taxonomy" id="1440133"/>
    <lineage>
        <taxon>Eukaryota</taxon>
        <taxon>Fungi</taxon>
        <taxon>Fungi incertae sedis</taxon>
        <taxon>Mucoromycota</taxon>
        <taxon>Mortierellomycotina</taxon>
        <taxon>Mortierellomycetes</taxon>
        <taxon>Mortierellales</taxon>
        <taxon>Mortierellaceae</taxon>
        <taxon>Modicella</taxon>
    </lineage>
</organism>
<evidence type="ECO:0000256" key="5">
    <source>
        <dbReference type="ARBA" id="ARBA00012388"/>
    </source>
</evidence>
<evidence type="ECO:0000256" key="9">
    <source>
        <dbReference type="ARBA" id="ARBA00022842"/>
    </source>
</evidence>
<evidence type="ECO:0000256" key="2">
    <source>
        <dbReference type="ARBA" id="ARBA00001946"/>
    </source>
</evidence>
<reference evidence="12" key="1">
    <citation type="journal article" date="2020" name="Fungal Divers.">
        <title>Resolving the Mortierellaceae phylogeny through synthesis of multi-gene phylogenetics and phylogenomics.</title>
        <authorList>
            <person name="Vandepol N."/>
            <person name="Liber J."/>
            <person name="Desiro A."/>
            <person name="Na H."/>
            <person name="Kennedy M."/>
            <person name="Barry K."/>
            <person name="Grigoriev I.V."/>
            <person name="Miller A.N."/>
            <person name="O'Donnell K."/>
            <person name="Stajich J.E."/>
            <person name="Bonito G."/>
        </authorList>
    </citation>
    <scope>NUCLEOTIDE SEQUENCE</scope>
    <source>
        <strain evidence="12">MES-2147</strain>
    </source>
</reference>
<gene>
    <name evidence="12" type="ORF">BGZ65_009467</name>
</gene>
<comment type="subcellular location">
    <subcellularLocation>
        <location evidence="3">Cytoplasm</location>
    </subcellularLocation>
</comment>
<keyword evidence="13" id="KW-1185">Reference proteome</keyword>
<keyword evidence="6" id="KW-0963">Cytoplasm</keyword>
<dbReference type="Gene3D" id="3.30.460.10">
    <property type="entry name" value="Beta Polymerase, domain 2"/>
    <property type="match status" value="1"/>
</dbReference>
<proteinExistence type="inferred from homology"/>
<dbReference type="Pfam" id="PF03828">
    <property type="entry name" value="PAP_assoc"/>
    <property type="match status" value="1"/>
</dbReference>
<dbReference type="InterPro" id="IPR043519">
    <property type="entry name" value="NT_sf"/>
</dbReference>
<comment type="cofactor">
    <cofactor evidence="1">
        <name>Mn(2+)</name>
        <dbReference type="ChEBI" id="CHEBI:29035"/>
    </cofactor>
</comment>
<dbReference type="AlphaFoldDB" id="A0A9P6MAZ0"/>
<dbReference type="PANTHER" id="PTHR12271">
    <property type="entry name" value="POLY A POLYMERASE CID PAP -RELATED"/>
    <property type="match status" value="1"/>
</dbReference>
<sequence length="242" mass="27635">MNHLAILLKDVGQMKDVKAVPDAMVPIVKFQDPETEMECDLNTGNSLGVINSELIKIYTEIDERESQSSPSGTVWGWGSKAILPKLQVQPFERMKEITVRVNHNTKNVLTSTTSLVNSRGSDMVHCRYDDNKDYKHTGSGRGNRKTLARLLIEFFEFFSRRFNYVDMAIHVSRGQLVKKSTREMHNENSRQSTFRVVDPFLHHRNITGTCRGETLARVWRAFDHSYRMLSAGDLKGAMVTVE</sequence>
<dbReference type="GO" id="GO:1990817">
    <property type="term" value="F:poly(A) RNA polymerase activity"/>
    <property type="evidence" value="ECO:0007669"/>
    <property type="project" value="UniProtKB-EC"/>
</dbReference>
<evidence type="ECO:0000256" key="3">
    <source>
        <dbReference type="ARBA" id="ARBA00004496"/>
    </source>
</evidence>
<keyword evidence="9" id="KW-0460">Magnesium</keyword>
<dbReference type="Gene3D" id="1.10.1410.10">
    <property type="match status" value="1"/>
</dbReference>
<dbReference type="Proteomes" id="UP000749646">
    <property type="component" value="Unassembled WGS sequence"/>
</dbReference>
<evidence type="ECO:0000256" key="1">
    <source>
        <dbReference type="ARBA" id="ARBA00001936"/>
    </source>
</evidence>
<evidence type="ECO:0000256" key="6">
    <source>
        <dbReference type="ARBA" id="ARBA00022490"/>
    </source>
</evidence>
<dbReference type="PANTHER" id="PTHR12271:SF40">
    <property type="entry name" value="POLY(A) RNA POLYMERASE GLD2"/>
    <property type="match status" value="1"/>
</dbReference>
<protein>
    <recommendedName>
        <fullName evidence="5">polynucleotide adenylyltransferase</fullName>
        <ecNumber evidence="5">2.7.7.19</ecNumber>
    </recommendedName>
</protein>
<evidence type="ECO:0000313" key="12">
    <source>
        <dbReference type="EMBL" id="KAF9985908.1"/>
    </source>
</evidence>
<comment type="similarity">
    <text evidence="4">Belongs to the DNA polymerase type-B-like family.</text>
</comment>
<evidence type="ECO:0000259" key="10">
    <source>
        <dbReference type="Pfam" id="PF03828"/>
    </source>
</evidence>
<dbReference type="OrthoDB" id="2274644at2759"/>
<dbReference type="Pfam" id="PF22600">
    <property type="entry name" value="MTPAP-like_central"/>
    <property type="match status" value="1"/>
</dbReference>
<keyword evidence="8" id="KW-0479">Metal-binding</keyword>
<dbReference type="InterPro" id="IPR054708">
    <property type="entry name" value="MTPAP-like_central"/>
</dbReference>
<comment type="cofactor">
    <cofactor evidence="2">
        <name>Mg(2+)</name>
        <dbReference type="ChEBI" id="CHEBI:18420"/>
    </cofactor>
</comment>
<name>A0A9P6MAZ0_9FUNG</name>
<evidence type="ECO:0000256" key="7">
    <source>
        <dbReference type="ARBA" id="ARBA00022679"/>
    </source>
</evidence>
<evidence type="ECO:0000256" key="8">
    <source>
        <dbReference type="ARBA" id="ARBA00022723"/>
    </source>
</evidence>
<dbReference type="InterPro" id="IPR002058">
    <property type="entry name" value="PAP_assoc"/>
</dbReference>
<evidence type="ECO:0000256" key="4">
    <source>
        <dbReference type="ARBA" id="ARBA00008593"/>
    </source>
</evidence>